<gene>
    <name evidence="2" type="ORF">Rsub_01342</name>
</gene>
<reference evidence="2 3" key="1">
    <citation type="journal article" date="2018" name="Sci. Rep.">
        <title>Raphidocelis subcapitata (=Pseudokirchneriella subcapitata) provides an insight into genome evolution and environmental adaptations in the Sphaeropleales.</title>
        <authorList>
            <person name="Suzuki S."/>
            <person name="Yamaguchi H."/>
            <person name="Nakajima N."/>
            <person name="Kawachi M."/>
        </authorList>
    </citation>
    <scope>NUCLEOTIDE SEQUENCE [LARGE SCALE GENOMIC DNA]</scope>
    <source>
        <strain evidence="2 3">NIES-35</strain>
    </source>
</reference>
<organism evidence="2 3">
    <name type="scientific">Raphidocelis subcapitata</name>
    <dbReference type="NCBI Taxonomy" id="307507"/>
    <lineage>
        <taxon>Eukaryota</taxon>
        <taxon>Viridiplantae</taxon>
        <taxon>Chlorophyta</taxon>
        <taxon>core chlorophytes</taxon>
        <taxon>Chlorophyceae</taxon>
        <taxon>CS clade</taxon>
        <taxon>Sphaeropleales</taxon>
        <taxon>Selenastraceae</taxon>
        <taxon>Raphidocelis</taxon>
    </lineage>
</organism>
<dbReference type="Gene3D" id="2.20.130.10">
    <property type="entry name" value="CAC2371-like domains"/>
    <property type="match status" value="1"/>
</dbReference>
<dbReference type="AlphaFoldDB" id="A0A2V0NUL6"/>
<dbReference type="InterPro" id="IPR029063">
    <property type="entry name" value="SAM-dependent_MTases_sf"/>
</dbReference>
<dbReference type="Proteomes" id="UP000247498">
    <property type="component" value="Unassembled WGS sequence"/>
</dbReference>
<dbReference type="Gene3D" id="3.40.50.150">
    <property type="entry name" value="Vaccinia Virus protein VP39"/>
    <property type="match status" value="1"/>
</dbReference>
<name>A0A2V0NUL6_9CHLO</name>
<accession>A0A2V0NUL6</accession>
<dbReference type="Pfam" id="PF13649">
    <property type="entry name" value="Methyltransf_25"/>
    <property type="match status" value="1"/>
</dbReference>
<dbReference type="SUPFAM" id="SSF53335">
    <property type="entry name" value="S-adenosyl-L-methionine-dependent methyltransferases"/>
    <property type="match status" value="1"/>
</dbReference>
<dbReference type="EMBL" id="BDRX01000005">
    <property type="protein sequence ID" value="GBF88627.1"/>
    <property type="molecule type" value="Genomic_DNA"/>
</dbReference>
<dbReference type="CDD" id="cd02440">
    <property type="entry name" value="AdoMet_MTases"/>
    <property type="match status" value="1"/>
</dbReference>
<evidence type="ECO:0000259" key="1">
    <source>
        <dbReference type="Pfam" id="PF13649"/>
    </source>
</evidence>
<dbReference type="InterPro" id="IPR041698">
    <property type="entry name" value="Methyltransf_25"/>
</dbReference>
<dbReference type="PANTHER" id="PTHR43464">
    <property type="entry name" value="METHYLTRANSFERASE"/>
    <property type="match status" value="1"/>
</dbReference>
<dbReference type="InParanoid" id="A0A2V0NUL6"/>
<comment type="caution">
    <text evidence="2">The sequence shown here is derived from an EMBL/GenBank/DDBJ whole genome shotgun (WGS) entry which is preliminary data.</text>
</comment>
<feature type="domain" description="Methyltransferase" evidence="1">
    <location>
        <begin position="120"/>
        <end position="217"/>
    </location>
</feature>
<protein>
    <recommendedName>
        <fullName evidence="1">Methyltransferase domain-containing protein</fullName>
    </recommendedName>
</protein>
<proteinExistence type="predicted"/>
<evidence type="ECO:0000313" key="3">
    <source>
        <dbReference type="Proteomes" id="UP000247498"/>
    </source>
</evidence>
<dbReference type="OrthoDB" id="66144at2759"/>
<sequence length="345" mass="35773">MLRGACIRVLAGAARLPRPAASAGPAAAAAAAVRRPPGAGATLSARRSGRVAAGLGRSASSTASSSSSSSGFDSGGGGDMYGMPALYDEVFGYRDFEEEAAFVRAAYKRHCPGRPLGTLLELGCGPARHAVLLAAADTRVWALDASPAMLAYAQGLARAAGARVNFVEGDMSGFALPELESGLDAAICLLGTFAHMTTNDSAVACFSCVSRHLRPGGMLLLELAHPGDLFDGSLLIGDDGGEMWEVDSAAAGGKLLVEWGTAGDDFDPETQVLARTVSVCRLEDGEAGEELHASRVRQRAFTLQELDLLGRLAGLRLAGVYGDLSLKVGLTHEDAYRLVTCFVKE</sequence>
<evidence type="ECO:0000313" key="2">
    <source>
        <dbReference type="EMBL" id="GBF88627.1"/>
    </source>
</evidence>
<dbReference type="GO" id="GO:0010420">
    <property type="term" value="F:polyprenyldihydroxybenzoate methyltransferase activity"/>
    <property type="evidence" value="ECO:0007669"/>
    <property type="project" value="TreeGrafter"/>
</dbReference>
<keyword evidence="3" id="KW-1185">Reference proteome</keyword>
<dbReference type="PANTHER" id="PTHR43464:SF23">
    <property type="entry name" value="JUVENILE HORMONE ACID O-METHYLTRANSFERASE"/>
    <property type="match status" value="1"/>
</dbReference>
<dbReference type="STRING" id="307507.A0A2V0NUL6"/>